<proteinExistence type="predicted"/>
<dbReference type="Proteomes" id="UP001164539">
    <property type="component" value="Chromosome 3"/>
</dbReference>
<sequence length="200" mass="22255">MDIVSHFFHAESCDIHPNHGDLLGAVWSWAGIKAEHRQKVAELLSMIGSLCPQSSQRKLKLQTVGLGFCGAADQAVPWLRGALPADKTTRKALDELSDLCSYLRVWRIEEHVYIDALMPPTESFHRHLFFQRTNPPCAVGASLALETIIQHSPIEFKSISYRNESGTSFLVCSRGGGGLLRMELVAELWEENIKVACSHT</sequence>
<keyword evidence="2" id="KW-1185">Reference proteome</keyword>
<comment type="caution">
    <text evidence="1">The sequence shown here is derived from an EMBL/GenBank/DDBJ whole genome shotgun (WGS) entry which is preliminary data.</text>
</comment>
<name>A0ACC1YK72_MELAZ</name>
<dbReference type="EMBL" id="CM051396">
    <property type="protein sequence ID" value="KAJ4723443.1"/>
    <property type="molecule type" value="Genomic_DNA"/>
</dbReference>
<organism evidence="1 2">
    <name type="scientific">Melia azedarach</name>
    <name type="common">Chinaberry tree</name>
    <dbReference type="NCBI Taxonomy" id="155640"/>
    <lineage>
        <taxon>Eukaryota</taxon>
        <taxon>Viridiplantae</taxon>
        <taxon>Streptophyta</taxon>
        <taxon>Embryophyta</taxon>
        <taxon>Tracheophyta</taxon>
        <taxon>Spermatophyta</taxon>
        <taxon>Magnoliopsida</taxon>
        <taxon>eudicotyledons</taxon>
        <taxon>Gunneridae</taxon>
        <taxon>Pentapetalae</taxon>
        <taxon>rosids</taxon>
        <taxon>malvids</taxon>
        <taxon>Sapindales</taxon>
        <taxon>Meliaceae</taxon>
        <taxon>Melia</taxon>
    </lineage>
</organism>
<protein>
    <submittedName>
        <fullName evidence="1">EIF-2-alpha kinase GCN2-like</fullName>
    </submittedName>
</protein>
<evidence type="ECO:0000313" key="2">
    <source>
        <dbReference type="Proteomes" id="UP001164539"/>
    </source>
</evidence>
<gene>
    <name evidence="1" type="ORF">OWV82_006816</name>
</gene>
<reference evidence="1 2" key="1">
    <citation type="journal article" date="2023" name="Science">
        <title>Complex scaffold remodeling in plant triterpene biosynthesis.</title>
        <authorList>
            <person name="De La Pena R."/>
            <person name="Hodgson H."/>
            <person name="Liu J.C."/>
            <person name="Stephenson M.J."/>
            <person name="Martin A.C."/>
            <person name="Owen C."/>
            <person name="Harkess A."/>
            <person name="Leebens-Mack J."/>
            <person name="Jimenez L.E."/>
            <person name="Osbourn A."/>
            <person name="Sattely E.S."/>
        </authorList>
    </citation>
    <scope>NUCLEOTIDE SEQUENCE [LARGE SCALE GENOMIC DNA]</scope>
    <source>
        <strain evidence="2">cv. JPN11</strain>
        <tissue evidence="1">Leaf</tissue>
    </source>
</reference>
<evidence type="ECO:0000313" key="1">
    <source>
        <dbReference type="EMBL" id="KAJ4723443.1"/>
    </source>
</evidence>
<accession>A0ACC1YK72</accession>